<dbReference type="OrthoDB" id="2213137at2759"/>
<keyword evidence="4" id="KW-0472">Membrane</keyword>
<reference evidence="7" key="1">
    <citation type="submission" date="2016-02" db="EMBL/GenBank/DDBJ databases">
        <title>Draft genome sequence of Microdochium bolleyi, a fungal endophyte of beachgrass.</title>
        <authorList>
            <consortium name="DOE Joint Genome Institute"/>
            <person name="David A.S."/>
            <person name="May G."/>
            <person name="Haridas S."/>
            <person name="Lim J."/>
            <person name="Wang M."/>
            <person name="Labutti K."/>
            <person name="Lipzen A."/>
            <person name="Barry K."/>
            <person name="Grigoriev I.V."/>
        </authorList>
    </citation>
    <scope>NUCLEOTIDE SEQUENCE [LARGE SCALE GENOMIC DNA]</scope>
    <source>
        <strain evidence="7">J235TASD1</strain>
    </source>
</reference>
<dbReference type="GO" id="GO:0016020">
    <property type="term" value="C:membrane"/>
    <property type="evidence" value="ECO:0007669"/>
    <property type="project" value="UniProtKB-SubCell"/>
</dbReference>
<dbReference type="InParanoid" id="A0A136IVP5"/>
<dbReference type="Gene3D" id="1.20.1250.20">
    <property type="entry name" value="MFS general substrate transporter like domains"/>
    <property type="match status" value="1"/>
</dbReference>
<feature type="domain" description="Major facilitator superfamily (MFS) profile" evidence="5">
    <location>
        <begin position="59"/>
        <end position="449"/>
    </location>
</feature>
<evidence type="ECO:0000313" key="7">
    <source>
        <dbReference type="Proteomes" id="UP000070501"/>
    </source>
</evidence>
<dbReference type="InterPro" id="IPR020846">
    <property type="entry name" value="MFS_dom"/>
</dbReference>
<accession>A0A136IVP5</accession>
<dbReference type="InterPro" id="IPR050327">
    <property type="entry name" value="Proton-linked_MCT"/>
</dbReference>
<keyword evidence="7" id="KW-1185">Reference proteome</keyword>
<organism evidence="6 7">
    <name type="scientific">Microdochium bolleyi</name>
    <dbReference type="NCBI Taxonomy" id="196109"/>
    <lineage>
        <taxon>Eukaryota</taxon>
        <taxon>Fungi</taxon>
        <taxon>Dikarya</taxon>
        <taxon>Ascomycota</taxon>
        <taxon>Pezizomycotina</taxon>
        <taxon>Sordariomycetes</taxon>
        <taxon>Xylariomycetidae</taxon>
        <taxon>Xylariales</taxon>
        <taxon>Microdochiaceae</taxon>
        <taxon>Microdochium</taxon>
    </lineage>
</organism>
<dbReference type="SUPFAM" id="SSF103473">
    <property type="entry name" value="MFS general substrate transporter"/>
    <property type="match status" value="1"/>
</dbReference>
<keyword evidence="4" id="KW-1133">Transmembrane helix</keyword>
<feature type="transmembrane region" description="Helical" evidence="4">
    <location>
        <begin position="299"/>
        <end position="320"/>
    </location>
</feature>
<feature type="compositionally biased region" description="Basic and acidic residues" evidence="3">
    <location>
        <begin position="27"/>
        <end position="38"/>
    </location>
</feature>
<sequence>MSLEEKHGVFEAAKVASPSDHPASQDFARRETHEHNIGDGDDDDDGDNDYEYPEGGWDAWQQVAAGFLAQAMSWGFPTTFGIYQLYYTTTMNLPNAQVSWIGSIQTFCTYTTCVVSGRLADAGYQRSTVLAGSVLAALGAFMTSVATEFWQILLAQGICQGVGLGIIFIPTIAVMSTYFCERRALVMSVAASGGAVGSVVFPATVQYLIPRVGFPWATRCATFVLIFLLILMNLIFKPRAAAPRTRPSAPWVDWSAFKEPPFVLMLAGAFALHLGLYYVSSYINAYAVSKIGFDAQQAVVLLLIMNAASGPPRVAIGFVADRWSGPLNALVFSVAVMGVMTYVWIAVVAPTQMYVYAVLFGMVLGLVMAGFTSALASLTTDPSKVGVRFGVTLTLISFATLAGPPIAGSLIDRGGGSYLGAQIYGGAVLLLSTALMACCRVSVTGPRLQAKV</sequence>
<keyword evidence="4" id="KW-0812">Transmembrane</keyword>
<feature type="transmembrane region" description="Helical" evidence="4">
    <location>
        <begin position="262"/>
        <end position="279"/>
    </location>
</feature>
<gene>
    <name evidence="6" type="ORF">Micbo1qcDRAFT_214141</name>
</gene>
<feature type="transmembrane region" description="Helical" evidence="4">
    <location>
        <begin position="128"/>
        <end position="146"/>
    </location>
</feature>
<comment type="subcellular location">
    <subcellularLocation>
        <location evidence="1">Membrane</location>
        <topology evidence="1">Multi-pass membrane protein</topology>
    </subcellularLocation>
</comment>
<feature type="transmembrane region" description="Helical" evidence="4">
    <location>
        <begin position="152"/>
        <end position="172"/>
    </location>
</feature>
<dbReference type="PROSITE" id="PS50850">
    <property type="entry name" value="MFS"/>
    <property type="match status" value="1"/>
</dbReference>
<evidence type="ECO:0000256" key="2">
    <source>
        <dbReference type="ARBA" id="ARBA00006727"/>
    </source>
</evidence>
<feature type="transmembrane region" description="Helical" evidence="4">
    <location>
        <begin position="327"/>
        <end position="347"/>
    </location>
</feature>
<evidence type="ECO:0000256" key="3">
    <source>
        <dbReference type="SAM" id="MobiDB-lite"/>
    </source>
</evidence>
<feature type="region of interest" description="Disordered" evidence="3">
    <location>
        <begin position="1"/>
        <end position="52"/>
    </location>
</feature>
<evidence type="ECO:0000313" key="6">
    <source>
        <dbReference type="EMBL" id="KXJ88943.1"/>
    </source>
</evidence>
<dbReference type="InterPro" id="IPR011701">
    <property type="entry name" value="MFS"/>
</dbReference>
<dbReference type="Pfam" id="PF07690">
    <property type="entry name" value="MFS_1"/>
    <property type="match status" value="1"/>
</dbReference>
<feature type="transmembrane region" description="Helical" evidence="4">
    <location>
        <begin position="216"/>
        <end position="236"/>
    </location>
</feature>
<dbReference type="GO" id="GO:0022857">
    <property type="term" value="F:transmembrane transporter activity"/>
    <property type="evidence" value="ECO:0007669"/>
    <property type="project" value="InterPro"/>
</dbReference>
<dbReference type="Proteomes" id="UP000070501">
    <property type="component" value="Unassembled WGS sequence"/>
</dbReference>
<feature type="transmembrane region" description="Helical" evidence="4">
    <location>
        <begin position="184"/>
        <end position="204"/>
    </location>
</feature>
<dbReference type="PANTHER" id="PTHR11360:SF130">
    <property type="entry name" value="MAJOR FACILITATOR SUPERFAMILY (MFS) PROFILE DOMAIN-CONTAINING PROTEIN-RELATED"/>
    <property type="match status" value="1"/>
</dbReference>
<dbReference type="InterPro" id="IPR036259">
    <property type="entry name" value="MFS_trans_sf"/>
</dbReference>
<feature type="transmembrane region" description="Helical" evidence="4">
    <location>
        <begin position="390"/>
        <end position="411"/>
    </location>
</feature>
<dbReference type="AlphaFoldDB" id="A0A136IVP5"/>
<comment type="similarity">
    <text evidence="2">Belongs to the major facilitator superfamily. Monocarboxylate porter (TC 2.A.1.13) family.</text>
</comment>
<evidence type="ECO:0000256" key="1">
    <source>
        <dbReference type="ARBA" id="ARBA00004141"/>
    </source>
</evidence>
<feature type="transmembrane region" description="Helical" evidence="4">
    <location>
        <begin position="353"/>
        <end position="378"/>
    </location>
</feature>
<evidence type="ECO:0000259" key="5">
    <source>
        <dbReference type="PROSITE" id="PS50850"/>
    </source>
</evidence>
<feature type="compositionally biased region" description="Acidic residues" evidence="3">
    <location>
        <begin position="39"/>
        <end position="52"/>
    </location>
</feature>
<name>A0A136IVP5_9PEZI</name>
<proteinExistence type="inferred from homology"/>
<dbReference type="PANTHER" id="PTHR11360">
    <property type="entry name" value="MONOCARBOXYLATE TRANSPORTER"/>
    <property type="match status" value="1"/>
</dbReference>
<evidence type="ECO:0000256" key="4">
    <source>
        <dbReference type="SAM" id="Phobius"/>
    </source>
</evidence>
<protein>
    <submittedName>
        <fullName evidence="6">Major facilitator superfamily transporter</fullName>
    </submittedName>
</protein>
<dbReference type="EMBL" id="KQ964257">
    <property type="protein sequence ID" value="KXJ88943.1"/>
    <property type="molecule type" value="Genomic_DNA"/>
</dbReference>
<feature type="transmembrane region" description="Helical" evidence="4">
    <location>
        <begin position="423"/>
        <end position="443"/>
    </location>
</feature>